<evidence type="ECO:0000259" key="1">
    <source>
        <dbReference type="Pfam" id="PF13476"/>
    </source>
</evidence>
<dbReference type="EMBL" id="DSFC01000003">
    <property type="protein sequence ID" value="HEV08778.1"/>
    <property type="molecule type" value="Genomic_DNA"/>
</dbReference>
<dbReference type="SUPFAM" id="SSF52540">
    <property type="entry name" value="P-loop containing nucleoside triphosphate hydrolases"/>
    <property type="match status" value="1"/>
</dbReference>
<dbReference type="AlphaFoldDB" id="A0A832D963"/>
<reference evidence="2" key="1">
    <citation type="journal article" date="2020" name="mSystems">
        <title>Genome- and Community-Level Interaction Insights into Carbon Utilization and Element Cycling Functions of Hydrothermarchaeota in Hydrothermal Sediment.</title>
        <authorList>
            <person name="Zhou Z."/>
            <person name="Liu Y."/>
            <person name="Xu W."/>
            <person name="Pan J."/>
            <person name="Luo Z.H."/>
            <person name="Li M."/>
        </authorList>
    </citation>
    <scope>NUCLEOTIDE SEQUENCE [LARGE SCALE GENOMIC DNA]</scope>
    <source>
        <strain evidence="2">SpSt-1257</strain>
    </source>
</reference>
<feature type="non-terminal residue" evidence="2">
    <location>
        <position position="151"/>
    </location>
</feature>
<comment type="caution">
    <text evidence="2">The sequence shown here is derived from an EMBL/GenBank/DDBJ whole genome shotgun (WGS) entry which is preliminary data.</text>
</comment>
<dbReference type="Gene3D" id="3.40.50.300">
    <property type="entry name" value="P-loop containing nucleotide triphosphate hydrolases"/>
    <property type="match status" value="1"/>
</dbReference>
<dbReference type="PANTHER" id="PTHR32114:SF2">
    <property type="entry name" value="ABC TRANSPORTER ABCH.3"/>
    <property type="match status" value="1"/>
</dbReference>
<dbReference type="PANTHER" id="PTHR32114">
    <property type="entry name" value="ABC TRANSPORTER ABCH.3"/>
    <property type="match status" value="1"/>
</dbReference>
<dbReference type="InterPro" id="IPR027417">
    <property type="entry name" value="P-loop_NTPase"/>
</dbReference>
<organism evidence="2">
    <name type="scientific">Sulfurihydrogenibium azorense</name>
    <dbReference type="NCBI Taxonomy" id="309806"/>
    <lineage>
        <taxon>Bacteria</taxon>
        <taxon>Pseudomonadati</taxon>
        <taxon>Aquificota</taxon>
        <taxon>Aquificia</taxon>
        <taxon>Aquificales</taxon>
        <taxon>Hydrogenothermaceae</taxon>
        <taxon>Sulfurihydrogenibium</taxon>
    </lineage>
</organism>
<dbReference type="Pfam" id="PF13476">
    <property type="entry name" value="AAA_23"/>
    <property type="match status" value="1"/>
</dbReference>
<name>A0A832D963_9AQUI</name>
<feature type="domain" description="Rad50/SbcC-type AAA" evidence="1">
    <location>
        <begin position="5"/>
        <end position="141"/>
    </location>
</feature>
<proteinExistence type="predicted"/>
<dbReference type="GO" id="GO:0016887">
    <property type="term" value="F:ATP hydrolysis activity"/>
    <property type="evidence" value="ECO:0007669"/>
    <property type="project" value="InterPro"/>
</dbReference>
<protein>
    <submittedName>
        <fullName evidence="2">SMC family ATPase</fullName>
    </submittedName>
</protein>
<sequence length="151" mass="16898">MIITRLRLENFLAHDNTDIEFSQSGITAIIGENGAGKTSILEGIYYALFGESSKGNLGDIVKWGRSGASVELEFIKGNRRYKIVREIKKTSKGNTTNAFLYRIENSREILEKHKNLNKELPAITGLSKKTFLNSVLVRQGEIEGLLRLKPS</sequence>
<evidence type="ECO:0000313" key="2">
    <source>
        <dbReference type="EMBL" id="HEV08778.1"/>
    </source>
</evidence>
<gene>
    <name evidence="2" type="ORF">ENO34_00060</name>
</gene>
<dbReference type="InterPro" id="IPR038729">
    <property type="entry name" value="Rad50/SbcC_AAA"/>
</dbReference>
<dbReference type="Proteomes" id="UP000885621">
    <property type="component" value="Unassembled WGS sequence"/>
</dbReference>
<accession>A0A832D963</accession>
<dbReference type="GO" id="GO:0006302">
    <property type="term" value="P:double-strand break repair"/>
    <property type="evidence" value="ECO:0007669"/>
    <property type="project" value="InterPro"/>
</dbReference>